<evidence type="ECO:0000313" key="6">
    <source>
        <dbReference type="EMBL" id="GIX93320.1"/>
    </source>
</evidence>
<gene>
    <name evidence="6" type="primary">CASP9</name>
    <name evidence="6" type="ORF">CDAR_287941</name>
</gene>
<evidence type="ECO:0000256" key="3">
    <source>
        <dbReference type="ARBA" id="ARBA00022703"/>
    </source>
</evidence>
<feature type="domain" description="Caspase family p20" evidence="5">
    <location>
        <begin position="65"/>
        <end position="142"/>
    </location>
</feature>
<dbReference type="GO" id="GO:0006508">
    <property type="term" value="P:proteolysis"/>
    <property type="evidence" value="ECO:0007669"/>
    <property type="project" value="UniProtKB-KW"/>
</dbReference>
<keyword evidence="3" id="KW-0053">Apoptosis</keyword>
<dbReference type="GO" id="GO:0004197">
    <property type="term" value="F:cysteine-type endopeptidase activity"/>
    <property type="evidence" value="ECO:0007669"/>
    <property type="project" value="InterPro"/>
</dbReference>
<dbReference type="InterPro" id="IPR011600">
    <property type="entry name" value="Pept_C14_caspase"/>
</dbReference>
<dbReference type="Proteomes" id="UP001054837">
    <property type="component" value="Unassembled WGS sequence"/>
</dbReference>
<evidence type="ECO:0000313" key="7">
    <source>
        <dbReference type="Proteomes" id="UP001054837"/>
    </source>
</evidence>
<dbReference type="InterPro" id="IPR002398">
    <property type="entry name" value="Pept_C14"/>
</dbReference>
<dbReference type="Gene3D" id="3.40.50.1460">
    <property type="match status" value="1"/>
</dbReference>
<evidence type="ECO:0000256" key="2">
    <source>
        <dbReference type="ARBA" id="ARBA00022670"/>
    </source>
</evidence>
<dbReference type="GO" id="GO:0006915">
    <property type="term" value="P:apoptotic process"/>
    <property type="evidence" value="ECO:0007669"/>
    <property type="project" value="UniProtKB-KW"/>
</dbReference>
<sequence>MLNNLYDLNIDCDFFVELTNRGPDAHRKFGQVLMEAGYSEEAEILGLGAITSCGKRLCYKMFSKPLGFCLIINNVEFDYLEDRIESDVNAEALEYLFKKIGYNVECERNMTADNMLARLIKFRDENEWASVDSCVLIILSHGDNVNNLDIIYGTDSQWVKKN</sequence>
<dbReference type="PANTHER" id="PTHR47901:SF8">
    <property type="entry name" value="CASPASE-3"/>
    <property type="match status" value="1"/>
</dbReference>
<evidence type="ECO:0000256" key="1">
    <source>
        <dbReference type="ARBA" id="ARBA00010134"/>
    </source>
</evidence>
<protein>
    <submittedName>
        <fullName evidence="6">Caspase-9</fullName>
    </submittedName>
</protein>
<accession>A0AAV4PBG6</accession>
<dbReference type="Pfam" id="PF00656">
    <property type="entry name" value="Peptidase_C14"/>
    <property type="match status" value="1"/>
</dbReference>
<dbReference type="InterPro" id="IPR015917">
    <property type="entry name" value="Pept_C14A"/>
</dbReference>
<dbReference type="PANTHER" id="PTHR47901">
    <property type="entry name" value="CASPASE RECRUITMENT DOMAIN-CONTAINING PROTEIN 18"/>
    <property type="match status" value="1"/>
</dbReference>
<comment type="similarity">
    <text evidence="1">Belongs to the peptidase C14A family.</text>
</comment>
<dbReference type="InterPro" id="IPR029030">
    <property type="entry name" value="Caspase-like_dom_sf"/>
</dbReference>
<keyword evidence="4" id="KW-0378">Hydrolase</keyword>
<reference evidence="6 7" key="1">
    <citation type="submission" date="2021-06" db="EMBL/GenBank/DDBJ databases">
        <title>Caerostris darwini draft genome.</title>
        <authorList>
            <person name="Kono N."/>
            <person name="Arakawa K."/>
        </authorList>
    </citation>
    <scope>NUCLEOTIDE SEQUENCE [LARGE SCALE GENOMIC DNA]</scope>
</reference>
<evidence type="ECO:0000256" key="4">
    <source>
        <dbReference type="ARBA" id="ARBA00022801"/>
    </source>
</evidence>
<dbReference type="PRINTS" id="PR00376">
    <property type="entry name" value="IL1BCENZYME"/>
</dbReference>
<keyword evidence="7" id="KW-1185">Reference proteome</keyword>
<keyword evidence="2" id="KW-0645">Protease</keyword>
<dbReference type="AlphaFoldDB" id="A0AAV4PBG6"/>
<dbReference type="InterPro" id="IPR001309">
    <property type="entry name" value="Pept_C14_p20"/>
</dbReference>
<dbReference type="SUPFAM" id="SSF52129">
    <property type="entry name" value="Caspase-like"/>
    <property type="match status" value="1"/>
</dbReference>
<dbReference type="PROSITE" id="PS50208">
    <property type="entry name" value="CASPASE_P20"/>
    <property type="match status" value="1"/>
</dbReference>
<proteinExistence type="inferred from homology"/>
<comment type="caution">
    <text evidence="6">The sequence shown here is derived from an EMBL/GenBank/DDBJ whole genome shotgun (WGS) entry which is preliminary data.</text>
</comment>
<evidence type="ECO:0000259" key="5">
    <source>
        <dbReference type="PROSITE" id="PS50208"/>
    </source>
</evidence>
<name>A0AAV4PBG6_9ARAC</name>
<dbReference type="EMBL" id="BPLQ01002488">
    <property type="protein sequence ID" value="GIX93320.1"/>
    <property type="molecule type" value="Genomic_DNA"/>
</dbReference>
<organism evidence="6 7">
    <name type="scientific">Caerostris darwini</name>
    <dbReference type="NCBI Taxonomy" id="1538125"/>
    <lineage>
        <taxon>Eukaryota</taxon>
        <taxon>Metazoa</taxon>
        <taxon>Ecdysozoa</taxon>
        <taxon>Arthropoda</taxon>
        <taxon>Chelicerata</taxon>
        <taxon>Arachnida</taxon>
        <taxon>Araneae</taxon>
        <taxon>Araneomorphae</taxon>
        <taxon>Entelegynae</taxon>
        <taxon>Araneoidea</taxon>
        <taxon>Araneidae</taxon>
        <taxon>Caerostris</taxon>
    </lineage>
</organism>